<evidence type="ECO:0000313" key="2">
    <source>
        <dbReference type="RefSeq" id="XP_075111615.1"/>
    </source>
</evidence>
<organism evidence="1 2">
    <name type="scientific">Nicotiana tabacum</name>
    <name type="common">Common tobacco</name>
    <dbReference type="NCBI Taxonomy" id="4097"/>
    <lineage>
        <taxon>Eukaryota</taxon>
        <taxon>Viridiplantae</taxon>
        <taxon>Streptophyta</taxon>
        <taxon>Embryophyta</taxon>
        <taxon>Tracheophyta</taxon>
        <taxon>Spermatophyta</taxon>
        <taxon>Magnoliopsida</taxon>
        <taxon>eudicotyledons</taxon>
        <taxon>Gunneridae</taxon>
        <taxon>Pentapetalae</taxon>
        <taxon>asterids</taxon>
        <taxon>lamiids</taxon>
        <taxon>Solanales</taxon>
        <taxon>Solanaceae</taxon>
        <taxon>Nicotianoideae</taxon>
        <taxon>Nicotianeae</taxon>
        <taxon>Nicotiana</taxon>
    </lineage>
</organism>
<sequence>MANLDIDNPRHPLYLQPYDNLENVIISIQLKGTENYSIWSKAMVIALRAKHKLRFIDGSCTKAQFTVDLEEEWERVNATILTWIMNTVSPDLVNGIVYASDAHEVLKSLWNEYNSIILSLPVTAETRDFIEHLEQQKFFQFLMGLNESYNAIRSQILLQSSSPSVSRAYAMLINEENQIRMFETNSHINVTNEGKKSQKYRQANVAMSDNSSGKNIVANQDNGGMSQGMLNFFTDEQYNQIMKMISKDKSKEHVANMAGNVNSQSLEDLADYWIVDTGATDHMASNSDMLKTMTGLPDSSKGSVNLPKGKTVRIICKGSYKLTDHDVIHDDLYTGKVKGIGKEKGDLYLLIPKGSNRNKMAQRINSCLVEGMQTDITTWHRRLGHVDKFSPRVITAVHMGYSVSQKGYKLYDLRRRKFFVSRDVTFKEDIFPFQLGKDDTQQYPMFLELKSKGEDYSLHQQQPYMSGEGYDTVNQAIEHGHEVMQQEYNLIGTNTGHGEQPPDTKIAHNMQIPSNEATEEVQAVQLQISNRGSKPPIWMQDYVCPINGASSSNCTYPISNYVNYNAMSATYQTYLTATSQETEPTSYTKAMKDPRWVEVMKTEVDALVLNNT</sequence>
<keyword evidence="1" id="KW-1185">Reference proteome</keyword>
<evidence type="ECO:0000313" key="1">
    <source>
        <dbReference type="Proteomes" id="UP000790787"/>
    </source>
</evidence>
<reference evidence="2" key="2">
    <citation type="submission" date="2025-08" db="UniProtKB">
        <authorList>
            <consortium name="RefSeq"/>
        </authorList>
    </citation>
    <scope>IDENTIFICATION</scope>
    <source>
        <tissue evidence="2">Leaf</tissue>
    </source>
</reference>
<protein>
    <submittedName>
        <fullName evidence="2">Uncharacterized protein LOC142181876</fullName>
    </submittedName>
</protein>
<gene>
    <name evidence="2" type="primary">LOC142181876</name>
</gene>
<dbReference type="Proteomes" id="UP000790787">
    <property type="component" value="Chromosome 6"/>
</dbReference>
<name>A0AC58UQ56_TOBAC</name>
<dbReference type="RefSeq" id="XP_075111615.1">
    <property type="nucleotide sequence ID" value="XM_075255514.1"/>
</dbReference>
<proteinExistence type="predicted"/>
<accession>A0AC58UQ56</accession>
<reference evidence="1" key="1">
    <citation type="journal article" date="2014" name="Nat. Commun.">
        <title>The tobacco genome sequence and its comparison with those of tomato and potato.</title>
        <authorList>
            <person name="Sierro N."/>
            <person name="Battey J.N."/>
            <person name="Ouadi S."/>
            <person name="Bakaher N."/>
            <person name="Bovet L."/>
            <person name="Willig A."/>
            <person name="Goepfert S."/>
            <person name="Peitsch M.C."/>
            <person name="Ivanov N.V."/>
        </authorList>
    </citation>
    <scope>NUCLEOTIDE SEQUENCE [LARGE SCALE GENOMIC DNA]</scope>
</reference>